<dbReference type="EMBL" id="OU898281">
    <property type="protein sequence ID" value="CAG9836131.1"/>
    <property type="molecule type" value="Genomic_DNA"/>
</dbReference>
<dbReference type="AlphaFoldDB" id="A0A9N9T5X8"/>
<dbReference type="OrthoDB" id="6791791at2759"/>
<evidence type="ECO:0000313" key="2">
    <source>
        <dbReference type="Proteomes" id="UP001153709"/>
    </source>
</evidence>
<sequence>MEVKQEICEETCKIKTEYNDLDDALLDGFKREIQEESNRQSTHDTYNSLELKKYTITTEIEQHENKLKPFEDDKKSEKG</sequence>
<reference evidence="1" key="1">
    <citation type="submission" date="2022-01" db="EMBL/GenBank/DDBJ databases">
        <authorList>
            <person name="King R."/>
        </authorList>
    </citation>
    <scope>NUCLEOTIDE SEQUENCE</scope>
</reference>
<evidence type="ECO:0000313" key="1">
    <source>
        <dbReference type="EMBL" id="CAG9836131.1"/>
    </source>
</evidence>
<organism evidence="1 2">
    <name type="scientific">Diabrotica balteata</name>
    <name type="common">Banded cucumber beetle</name>
    <dbReference type="NCBI Taxonomy" id="107213"/>
    <lineage>
        <taxon>Eukaryota</taxon>
        <taxon>Metazoa</taxon>
        <taxon>Ecdysozoa</taxon>
        <taxon>Arthropoda</taxon>
        <taxon>Hexapoda</taxon>
        <taxon>Insecta</taxon>
        <taxon>Pterygota</taxon>
        <taxon>Neoptera</taxon>
        <taxon>Endopterygota</taxon>
        <taxon>Coleoptera</taxon>
        <taxon>Polyphaga</taxon>
        <taxon>Cucujiformia</taxon>
        <taxon>Chrysomeloidea</taxon>
        <taxon>Chrysomelidae</taxon>
        <taxon>Galerucinae</taxon>
        <taxon>Diabroticina</taxon>
        <taxon>Diabroticites</taxon>
        <taxon>Diabrotica</taxon>
    </lineage>
</organism>
<proteinExistence type="predicted"/>
<protein>
    <submittedName>
        <fullName evidence="1">Uncharacterized protein</fullName>
    </submittedName>
</protein>
<dbReference type="Proteomes" id="UP001153709">
    <property type="component" value="Chromosome 6"/>
</dbReference>
<name>A0A9N9T5X8_DIABA</name>
<gene>
    <name evidence="1" type="ORF">DIABBA_LOCUS9245</name>
</gene>
<accession>A0A9N9T5X8</accession>
<keyword evidence="2" id="KW-1185">Reference proteome</keyword>